<dbReference type="Proteomes" id="UP001163821">
    <property type="component" value="Unassembled WGS sequence"/>
</dbReference>
<feature type="domain" description="Alpha-D-phosphohexomutase alpha/beta/alpha" evidence="10">
    <location>
        <begin position="226"/>
        <end position="320"/>
    </location>
</feature>
<dbReference type="GO" id="GO:0000287">
    <property type="term" value="F:magnesium ion binding"/>
    <property type="evidence" value="ECO:0007669"/>
    <property type="project" value="InterPro"/>
</dbReference>
<evidence type="ECO:0000256" key="7">
    <source>
        <dbReference type="RuleBase" id="RU004326"/>
    </source>
</evidence>
<dbReference type="InterPro" id="IPR005844">
    <property type="entry name" value="A-D-PHexomutase_a/b/a-I"/>
</dbReference>
<dbReference type="CDD" id="cd05799">
    <property type="entry name" value="PGM2"/>
    <property type="match status" value="1"/>
</dbReference>
<reference evidence="12" key="1">
    <citation type="submission" date="2022-10" db="EMBL/GenBank/DDBJ databases">
        <title>Gaoshiqiia sediminis gen. nov., sp. nov., isolated from coastal sediment.</title>
        <authorList>
            <person name="Yu W.X."/>
            <person name="Mu D.S."/>
            <person name="Du J.Z."/>
            <person name="Liang Y.Q."/>
        </authorList>
    </citation>
    <scope>NUCLEOTIDE SEQUENCE</scope>
    <source>
        <strain evidence="12">A06</strain>
    </source>
</reference>
<dbReference type="PANTHER" id="PTHR45745:SF1">
    <property type="entry name" value="PHOSPHOGLUCOMUTASE 2B-RELATED"/>
    <property type="match status" value="1"/>
</dbReference>
<dbReference type="GO" id="GO:0008973">
    <property type="term" value="F:phosphopentomutase activity"/>
    <property type="evidence" value="ECO:0007669"/>
    <property type="project" value="TreeGrafter"/>
</dbReference>
<dbReference type="SUPFAM" id="SSF55957">
    <property type="entry name" value="Phosphoglucomutase, C-terminal domain"/>
    <property type="match status" value="1"/>
</dbReference>
<evidence type="ECO:0000259" key="11">
    <source>
        <dbReference type="Pfam" id="PF02880"/>
    </source>
</evidence>
<keyword evidence="5 7" id="KW-0460">Magnesium</keyword>
<dbReference type="InterPro" id="IPR016066">
    <property type="entry name" value="A-D-PHexomutase_CS"/>
</dbReference>
<evidence type="ECO:0000313" key="12">
    <source>
        <dbReference type="EMBL" id="MCW0481746.1"/>
    </source>
</evidence>
<dbReference type="PRINTS" id="PR00509">
    <property type="entry name" value="PGMPMM"/>
</dbReference>
<dbReference type="Gene3D" id="3.30.310.50">
    <property type="entry name" value="Alpha-D-phosphohexomutase, C-terminal domain"/>
    <property type="match status" value="1"/>
</dbReference>
<evidence type="ECO:0000259" key="9">
    <source>
        <dbReference type="Pfam" id="PF02878"/>
    </source>
</evidence>
<dbReference type="InterPro" id="IPR016055">
    <property type="entry name" value="A-D-PHexomutase_a/b/a-I/II/III"/>
</dbReference>
<organism evidence="12 13">
    <name type="scientific">Gaoshiqia sediminis</name>
    <dbReference type="NCBI Taxonomy" id="2986998"/>
    <lineage>
        <taxon>Bacteria</taxon>
        <taxon>Pseudomonadati</taxon>
        <taxon>Bacteroidota</taxon>
        <taxon>Bacteroidia</taxon>
        <taxon>Marinilabiliales</taxon>
        <taxon>Prolixibacteraceae</taxon>
        <taxon>Gaoshiqia</taxon>
    </lineage>
</organism>
<dbReference type="RefSeq" id="WP_282590356.1">
    <property type="nucleotide sequence ID" value="NZ_JAPAAF010000003.1"/>
</dbReference>
<evidence type="ECO:0000256" key="2">
    <source>
        <dbReference type="ARBA" id="ARBA00010231"/>
    </source>
</evidence>
<dbReference type="GO" id="GO:0005975">
    <property type="term" value="P:carbohydrate metabolic process"/>
    <property type="evidence" value="ECO:0007669"/>
    <property type="project" value="InterPro"/>
</dbReference>
<evidence type="ECO:0000256" key="1">
    <source>
        <dbReference type="ARBA" id="ARBA00001946"/>
    </source>
</evidence>
<dbReference type="Pfam" id="PF00408">
    <property type="entry name" value="PGM_PMM_IV"/>
    <property type="match status" value="1"/>
</dbReference>
<dbReference type="SUPFAM" id="SSF53738">
    <property type="entry name" value="Phosphoglucomutase, first 3 domains"/>
    <property type="match status" value="3"/>
</dbReference>
<proteinExistence type="inferred from homology"/>
<evidence type="ECO:0000259" key="10">
    <source>
        <dbReference type="Pfam" id="PF02879"/>
    </source>
</evidence>
<dbReference type="InterPro" id="IPR005846">
    <property type="entry name" value="A-D-PHexomutase_a/b/a-III"/>
</dbReference>
<evidence type="ECO:0000313" key="13">
    <source>
        <dbReference type="Proteomes" id="UP001163821"/>
    </source>
</evidence>
<name>A0AA41Y1I5_9BACT</name>
<dbReference type="InterPro" id="IPR005845">
    <property type="entry name" value="A-D-PHexomutase_a/b/a-II"/>
</dbReference>
<accession>A0AA41Y1I5</accession>
<dbReference type="InterPro" id="IPR005843">
    <property type="entry name" value="A-D-PHexomutase_C"/>
</dbReference>
<evidence type="ECO:0000256" key="4">
    <source>
        <dbReference type="ARBA" id="ARBA00022723"/>
    </source>
</evidence>
<keyword evidence="13" id="KW-1185">Reference proteome</keyword>
<dbReference type="Pfam" id="PF02879">
    <property type="entry name" value="PGM_PMM_II"/>
    <property type="match status" value="1"/>
</dbReference>
<dbReference type="PANTHER" id="PTHR45745">
    <property type="entry name" value="PHOSPHOMANNOMUTASE 45A"/>
    <property type="match status" value="1"/>
</dbReference>
<feature type="domain" description="Alpha-D-phosphohexomutase alpha/beta/alpha" evidence="11">
    <location>
        <begin position="328"/>
        <end position="452"/>
    </location>
</feature>
<keyword evidence="4 7" id="KW-0479">Metal-binding</keyword>
<dbReference type="EMBL" id="JAPAAF010000003">
    <property type="protein sequence ID" value="MCW0481746.1"/>
    <property type="molecule type" value="Genomic_DNA"/>
</dbReference>
<dbReference type="InterPro" id="IPR005841">
    <property type="entry name" value="Alpha-D-phosphohexomutase_SF"/>
</dbReference>
<feature type="domain" description="Alpha-D-phosphohexomutase alpha/beta/alpha" evidence="9">
    <location>
        <begin position="52"/>
        <end position="190"/>
    </location>
</feature>
<keyword evidence="6" id="KW-0413">Isomerase</keyword>
<protein>
    <submittedName>
        <fullName evidence="12">Phospho-sugar mutase</fullName>
    </submittedName>
</protein>
<comment type="cofactor">
    <cofactor evidence="1">
        <name>Mg(2+)</name>
        <dbReference type="ChEBI" id="CHEBI:18420"/>
    </cofactor>
</comment>
<evidence type="ECO:0000256" key="3">
    <source>
        <dbReference type="ARBA" id="ARBA00022553"/>
    </source>
</evidence>
<dbReference type="AlphaFoldDB" id="A0AA41Y1I5"/>
<gene>
    <name evidence="12" type="ORF">N2K84_03320</name>
</gene>
<dbReference type="Gene3D" id="3.40.120.10">
    <property type="entry name" value="Alpha-D-Glucose-1,6-Bisphosphate, subunit A, domain 3"/>
    <property type="match status" value="3"/>
</dbReference>
<evidence type="ECO:0000259" key="8">
    <source>
        <dbReference type="Pfam" id="PF00408"/>
    </source>
</evidence>
<dbReference type="Pfam" id="PF02878">
    <property type="entry name" value="PGM_PMM_I"/>
    <property type="match status" value="1"/>
</dbReference>
<evidence type="ECO:0000256" key="6">
    <source>
        <dbReference type="ARBA" id="ARBA00023235"/>
    </source>
</evidence>
<evidence type="ECO:0000256" key="5">
    <source>
        <dbReference type="ARBA" id="ARBA00022842"/>
    </source>
</evidence>
<dbReference type="Pfam" id="PF02880">
    <property type="entry name" value="PGM_PMM_III"/>
    <property type="match status" value="1"/>
</dbReference>
<feature type="domain" description="Alpha-D-phosphohexomutase C-terminal" evidence="8">
    <location>
        <begin position="514"/>
        <end position="553"/>
    </location>
</feature>
<dbReference type="GO" id="GO:0006166">
    <property type="term" value="P:purine ribonucleoside salvage"/>
    <property type="evidence" value="ECO:0007669"/>
    <property type="project" value="TreeGrafter"/>
</dbReference>
<comment type="caution">
    <text evidence="12">The sequence shown here is derived from an EMBL/GenBank/DDBJ whole genome shotgun (WGS) entry which is preliminary data.</text>
</comment>
<keyword evidence="3" id="KW-0597">Phosphoprotein</keyword>
<sequence length="582" mass="65374">MVTNNDVLDAVVKKAKTWLSDVYDQQTRDEVKRMLEAEDKSELIDSFYRDLEFGTGGLRGIMGAGSNRMNIYTVGAATQGLSNYLKKVFAGLDQIKVAIAYDCRNNSRLFSEKSAEIFAANGIKVYLFEDLRPTPEMSFVIRELGCQSGIILTASHNPKEYNGYKAYWEDGSQIVGPHDVNIIDEVQRVKAEDIRFEGNRELIEIIGDEIDQKFLAKVKTVSLAPEIVKKHKDLKIVYTPIHGTGVKLIPAALRAFGFENIFNVPEQDVVSGDFPTVVSPNPEEPAAMDMAMKKGYEVDADVVLASDPDADRIGVAVRNEKGEFIIINGNQTALLFIYYIITRMKESNAFKGNEFIVKTIVTTEKIAEIAQKNGIDYYDVYTGFKYIAEIIRELEGQKKYIGGGEESFGFMPADFVRDKDAVSACALMAEIAAWAKDQGKTLFELLQDIYLEYGYSKEKMKYIVRPGKTGADEIQQMMVNFRTNPPKTLGGSPLKIVKDYADLTERNLLTGETKKINQKITSDVMQFFTEDGTKISVRPSGTEPKIKFYFEVAGELTSRNDFEQVERLAEQKIDSIMQELDL</sequence>
<dbReference type="PROSITE" id="PS00710">
    <property type="entry name" value="PGM_PMM"/>
    <property type="match status" value="1"/>
</dbReference>
<dbReference type="InterPro" id="IPR036900">
    <property type="entry name" value="A-D-PHexomutase_C_sf"/>
</dbReference>
<comment type="similarity">
    <text evidence="2 7">Belongs to the phosphohexose mutase family.</text>
</comment>